<dbReference type="PANTHER" id="PTHR33332">
    <property type="entry name" value="REVERSE TRANSCRIPTASE DOMAIN-CONTAINING PROTEIN"/>
    <property type="match status" value="1"/>
</dbReference>
<evidence type="ECO:0000259" key="1">
    <source>
        <dbReference type="PROSITE" id="PS50878"/>
    </source>
</evidence>
<evidence type="ECO:0000313" key="3">
    <source>
        <dbReference type="Proteomes" id="UP001623348"/>
    </source>
</evidence>
<name>A0ABC9W3X0_GRUJA</name>
<dbReference type="PROSITE" id="PS50878">
    <property type="entry name" value="RT_POL"/>
    <property type="match status" value="1"/>
</dbReference>
<accession>A0ABC9W3X0</accession>
<feature type="domain" description="Reverse transcriptase" evidence="1">
    <location>
        <begin position="1"/>
        <end position="190"/>
    </location>
</feature>
<evidence type="ECO:0000313" key="2">
    <source>
        <dbReference type="EMBL" id="GAB0180296.1"/>
    </source>
</evidence>
<organism evidence="2 3">
    <name type="scientific">Grus japonensis</name>
    <name type="common">Japanese crane</name>
    <name type="synonym">Red-crowned crane</name>
    <dbReference type="NCBI Taxonomy" id="30415"/>
    <lineage>
        <taxon>Eukaryota</taxon>
        <taxon>Metazoa</taxon>
        <taxon>Chordata</taxon>
        <taxon>Craniata</taxon>
        <taxon>Vertebrata</taxon>
        <taxon>Euteleostomi</taxon>
        <taxon>Archelosauria</taxon>
        <taxon>Archosauria</taxon>
        <taxon>Dinosauria</taxon>
        <taxon>Saurischia</taxon>
        <taxon>Theropoda</taxon>
        <taxon>Coelurosauria</taxon>
        <taxon>Aves</taxon>
        <taxon>Neognathae</taxon>
        <taxon>Neoaves</taxon>
        <taxon>Gruiformes</taxon>
        <taxon>Gruidae</taxon>
        <taxon>Grus</taxon>
    </lineage>
</organism>
<dbReference type="InterPro" id="IPR000477">
    <property type="entry name" value="RT_dom"/>
</dbReference>
<dbReference type="EMBL" id="BAAFJT010000001">
    <property type="protein sequence ID" value="GAB0180296.1"/>
    <property type="molecule type" value="Genomic_DNA"/>
</dbReference>
<comment type="caution">
    <text evidence="2">The sequence shown here is derived from an EMBL/GenBank/DDBJ whole genome shotgun (WGS) entry which is preliminary data.</text>
</comment>
<gene>
    <name evidence="2" type="ORF">GRJ2_000494900</name>
</gene>
<dbReference type="Pfam" id="PF00078">
    <property type="entry name" value="RVT_1"/>
    <property type="match status" value="1"/>
</dbReference>
<sequence>MKLTDWLEWLEFLCAALQKRGRVVDIVYLDFGEAFNAISHKILIDKLLMYGFDEQIARWMENWLNGWAQRMVIGGMKSSWRVVTRSVPQGATLGPVLLSIFINDLDDGAECILSKFAHDVKLGGVADIPEDGAAIQRDIDTLEIWADRNLMKCHKEQFEVLHLGRNNPRHQYMPVVTQLESSFAEKDLRVLVDNKMTMS</sequence>
<dbReference type="Proteomes" id="UP001623348">
    <property type="component" value="Unassembled WGS sequence"/>
</dbReference>
<protein>
    <submittedName>
        <fullName evidence="2">Mitochondrial enolase superfamily member 1</fullName>
    </submittedName>
</protein>
<keyword evidence="3" id="KW-1185">Reference proteome</keyword>
<reference evidence="2 3" key="1">
    <citation type="submission" date="2024-06" db="EMBL/GenBank/DDBJ databases">
        <title>The draft genome of Grus japonensis, version 3.</title>
        <authorList>
            <person name="Nabeshima K."/>
            <person name="Suzuki S."/>
            <person name="Onuma M."/>
        </authorList>
    </citation>
    <scope>NUCLEOTIDE SEQUENCE [LARGE SCALE GENOMIC DNA]</scope>
    <source>
        <strain evidence="2 3">451A</strain>
    </source>
</reference>
<proteinExistence type="predicted"/>
<dbReference type="AlphaFoldDB" id="A0ABC9W3X0"/>